<dbReference type="PANTHER" id="PTHR30371:SF0">
    <property type="entry name" value="SEC-INDEPENDENT PROTEIN TRANSLOCASE PROTEIN TATC, CHLOROPLASTIC-RELATED"/>
    <property type="match status" value="1"/>
</dbReference>
<keyword evidence="7" id="KW-1185">Reference proteome</keyword>
<dbReference type="PRINTS" id="PR01840">
    <property type="entry name" value="TATCFAMILY"/>
</dbReference>
<comment type="similarity">
    <text evidence="5">Belongs to the TatC family.</text>
</comment>
<evidence type="ECO:0000256" key="5">
    <source>
        <dbReference type="HAMAP-Rule" id="MF_00902"/>
    </source>
</evidence>
<accession>A0ABV3Z7R1</accession>
<proteinExistence type="inferred from homology"/>
<feature type="transmembrane region" description="Helical" evidence="5">
    <location>
        <begin position="240"/>
        <end position="260"/>
    </location>
</feature>
<feature type="transmembrane region" description="Helical" evidence="5">
    <location>
        <begin position="178"/>
        <end position="207"/>
    </location>
</feature>
<keyword evidence="4 5" id="KW-0472">Membrane</keyword>
<dbReference type="InterPro" id="IPR002033">
    <property type="entry name" value="TatC"/>
</dbReference>
<name>A0ABV3Z7R1_9PROT</name>
<feature type="transmembrane region" description="Helical" evidence="5">
    <location>
        <begin position="124"/>
        <end position="146"/>
    </location>
</feature>
<dbReference type="PROSITE" id="PS01218">
    <property type="entry name" value="TATC"/>
    <property type="match status" value="1"/>
</dbReference>
<reference evidence="6 7" key="1">
    <citation type="submission" date="2024-05" db="EMBL/GenBank/DDBJ databases">
        <title>Three bacterial strains, DH-69, EH-24, and ECK-19 isolated from coastal sediments.</title>
        <authorList>
            <person name="Ye Y.-Q."/>
            <person name="Du Z.-J."/>
        </authorList>
    </citation>
    <scope>NUCLEOTIDE SEQUENCE [LARGE SCALE GENOMIC DNA]</scope>
    <source>
        <strain evidence="6 7">ECK-19</strain>
    </source>
</reference>
<evidence type="ECO:0000313" key="6">
    <source>
        <dbReference type="EMBL" id="MEX6634593.1"/>
    </source>
</evidence>
<dbReference type="EMBL" id="JBEHZE010000002">
    <property type="protein sequence ID" value="MEX6634593.1"/>
    <property type="molecule type" value="Genomic_DNA"/>
</dbReference>
<comment type="subunit">
    <text evidence="5">The Tat system comprises two distinct complexes: a TatABC complex, containing multiple copies of TatA, TatB and TatC subunits, and a separate TatA complex, containing only TatA subunits. Substrates initially bind to the TatABC complex, which probably triggers association of the separate TatA complex to form the active translocon.</text>
</comment>
<comment type="function">
    <text evidence="5">Part of the twin-arginine translocation (Tat) system that transports large folded proteins containing a characteristic twin-arginine motif in their signal peptide across membranes. Together with TatB, TatC is part of a receptor directly interacting with Tat signal peptides.</text>
</comment>
<keyword evidence="5" id="KW-1003">Cell membrane</keyword>
<keyword evidence="3 5" id="KW-1133">Transmembrane helix</keyword>
<protein>
    <recommendedName>
        <fullName evidence="5">Sec-independent protein translocase protein TatC</fullName>
    </recommendedName>
</protein>
<dbReference type="PANTHER" id="PTHR30371">
    <property type="entry name" value="SEC-INDEPENDENT PROTEIN TRANSLOCASE PROTEIN TATC"/>
    <property type="match status" value="1"/>
</dbReference>
<feature type="transmembrane region" description="Helical" evidence="5">
    <location>
        <begin position="219"/>
        <end position="234"/>
    </location>
</feature>
<dbReference type="RefSeq" id="WP_369314639.1">
    <property type="nucleotide sequence ID" value="NZ_JBEHZE010000002.1"/>
</dbReference>
<sequence length="277" mass="30196">MSGDPANEKPDDEEDELKASAAPLLDHLVELRQRLIVSVIALGVAFAVCFIFSIPLYEFLVIPFERAVTEAGVEPKLYFAPLEFFFTRVRLAALGAIALAFPVVAYEIYKFVAPGLYRNERRAALPFLAAMPVLFTTGAALVYFVLMPFVMRFAVGMERDAGSGTGVSIELLTRVGDYLSLMTTLIMAFGFAFQLPVFLTLLASAGLMTSGFLVKNRRVAIVAIFIMAAFLTPPDPFSQLILGISIIALYEASVVSVRFAEKRVKKAAEGADEEVAS</sequence>
<comment type="subcellular location">
    <subcellularLocation>
        <location evidence="5">Cell membrane</location>
        <topology evidence="5">Multi-pass membrane protein</topology>
    </subcellularLocation>
    <subcellularLocation>
        <location evidence="1">Membrane</location>
        <topology evidence="1">Multi-pass membrane protein</topology>
    </subcellularLocation>
</comment>
<keyword evidence="5" id="KW-0813">Transport</keyword>
<evidence type="ECO:0000313" key="7">
    <source>
        <dbReference type="Proteomes" id="UP001560685"/>
    </source>
</evidence>
<dbReference type="Pfam" id="PF00902">
    <property type="entry name" value="TatC"/>
    <property type="match status" value="1"/>
</dbReference>
<keyword evidence="5" id="KW-0811">Translocation</keyword>
<keyword evidence="5" id="KW-0653">Protein transport</keyword>
<comment type="caution">
    <text evidence="6">The sequence shown here is derived from an EMBL/GenBank/DDBJ whole genome shotgun (WGS) entry which is preliminary data.</text>
</comment>
<feature type="transmembrane region" description="Helical" evidence="5">
    <location>
        <begin position="35"/>
        <end position="57"/>
    </location>
</feature>
<dbReference type="NCBIfam" id="TIGR00945">
    <property type="entry name" value="tatC"/>
    <property type="match status" value="1"/>
</dbReference>
<dbReference type="HAMAP" id="MF_00902">
    <property type="entry name" value="TatC"/>
    <property type="match status" value="1"/>
</dbReference>
<feature type="transmembrane region" description="Helical" evidence="5">
    <location>
        <begin position="91"/>
        <end position="112"/>
    </location>
</feature>
<evidence type="ECO:0000256" key="1">
    <source>
        <dbReference type="ARBA" id="ARBA00004141"/>
    </source>
</evidence>
<keyword evidence="2 5" id="KW-0812">Transmembrane</keyword>
<dbReference type="Proteomes" id="UP001560685">
    <property type="component" value="Unassembled WGS sequence"/>
</dbReference>
<dbReference type="InterPro" id="IPR019820">
    <property type="entry name" value="Sec-indep_translocase_CS"/>
</dbReference>
<organism evidence="6 7">
    <name type="scientific">Hyphococcus lacteus</name>
    <dbReference type="NCBI Taxonomy" id="3143536"/>
    <lineage>
        <taxon>Bacteria</taxon>
        <taxon>Pseudomonadati</taxon>
        <taxon>Pseudomonadota</taxon>
        <taxon>Alphaproteobacteria</taxon>
        <taxon>Parvularculales</taxon>
        <taxon>Parvularculaceae</taxon>
        <taxon>Hyphococcus</taxon>
    </lineage>
</organism>
<evidence type="ECO:0000256" key="4">
    <source>
        <dbReference type="ARBA" id="ARBA00023136"/>
    </source>
</evidence>
<evidence type="ECO:0000256" key="3">
    <source>
        <dbReference type="ARBA" id="ARBA00022989"/>
    </source>
</evidence>
<evidence type="ECO:0000256" key="2">
    <source>
        <dbReference type="ARBA" id="ARBA00022692"/>
    </source>
</evidence>
<gene>
    <name evidence="5 6" type="primary">tatC</name>
    <name evidence="6" type="ORF">ABFZ84_13655</name>
</gene>